<evidence type="ECO:0000256" key="8">
    <source>
        <dbReference type="ARBA" id="ARBA00022842"/>
    </source>
</evidence>
<keyword evidence="4" id="KW-0285">Flavoprotein</keyword>
<evidence type="ECO:0000256" key="10">
    <source>
        <dbReference type="ARBA" id="ARBA00048540"/>
    </source>
</evidence>
<dbReference type="AlphaFoldDB" id="A0A7J5TIQ6"/>
<comment type="catalytic activity">
    <reaction evidence="10">
        <text>L-threonyl-[protein] + FAD = FMN-L-threonyl-[protein] + AMP + H(+)</text>
        <dbReference type="Rhea" id="RHEA:36847"/>
        <dbReference type="Rhea" id="RHEA-COMP:11060"/>
        <dbReference type="Rhea" id="RHEA-COMP:11061"/>
        <dbReference type="ChEBI" id="CHEBI:15378"/>
        <dbReference type="ChEBI" id="CHEBI:30013"/>
        <dbReference type="ChEBI" id="CHEBI:57692"/>
        <dbReference type="ChEBI" id="CHEBI:74257"/>
        <dbReference type="ChEBI" id="CHEBI:456215"/>
        <dbReference type="EC" id="2.7.1.180"/>
    </reaction>
</comment>
<accession>A0A7J5TIQ6</accession>
<evidence type="ECO:0000313" key="12">
    <source>
        <dbReference type="Proteomes" id="UP000429211"/>
    </source>
</evidence>
<dbReference type="PANTHER" id="PTHR30040">
    <property type="entry name" value="THIAMINE BIOSYNTHESIS LIPOPROTEIN APBE"/>
    <property type="match status" value="1"/>
</dbReference>
<dbReference type="GO" id="GO:0016740">
    <property type="term" value="F:transferase activity"/>
    <property type="evidence" value="ECO:0007669"/>
    <property type="project" value="UniProtKB-KW"/>
</dbReference>
<keyword evidence="6" id="KW-0479">Metal-binding</keyword>
<dbReference type="InterPro" id="IPR024932">
    <property type="entry name" value="ApbE"/>
</dbReference>
<dbReference type="EMBL" id="WDPD01000003">
    <property type="protein sequence ID" value="KAB7461720.1"/>
    <property type="molecule type" value="Genomic_DNA"/>
</dbReference>
<evidence type="ECO:0000256" key="1">
    <source>
        <dbReference type="ARBA" id="ARBA00001946"/>
    </source>
</evidence>
<evidence type="ECO:0000313" key="11">
    <source>
        <dbReference type="EMBL" id="KAB7461720.1"/>
    </source>
</evidence>
<dbReference type="EC" id="2.7.1.180" evidence="2"/>
<sequence>MVSLSLRMPHVTAFPKALGTGIVISTPQPVHEDLRTRMSELLETYEQVLSRFRDDSLVAEIGRAKHGGNFDFPDWTEPLFGLYDALFAATSGAIDPCIGEDLIRLGYDASLSFTVKPGSAEHLGALRGRPTWGDDVERRGTTLITRRPVDLDFGACGKGYLVDLLGAFLASASAEFVIDAGGDLLIHSAEPIAIALEDPDDSTRAIGVAHIIDGALCASAPSRRHWEVAVNERTQLSIHHLLNAIDGLPVQQTEATWVYMPGSAPDLSARVREPEARAIHGAPRASDSSPQDAIGPFAAHPSALADGLATALFTTSPEELRRAFSFACVTLNASRHAAVSSDFPGRLF</sequence>
<name>A0A7J5TIQ6_9BIFI</name>
<protein>
    <recommendedName>
        <fullName evidence="3">FAD:protein FMN transferase</fullName>
        <ecNumber evidence="2">2.7.1.180</ecNumber>
    </recommendedName>
    <alternativeName>
        <fullName evidence="9">Flavin transferase</fullName>
    </alternativeName>
</protein>
<evidence type="ECO:0000256" key="2">
    <source>
        <dbReference type="ARBA" id="ARBA00011955"/>
    </source>
</evidence>
<keyword evidence="7" id="KW-0274">FAD</keyword>
<evidence type="ECO:0000256" key="6">
    <source>
        <dbReference type="ARBA" id="ARBA00022723"/>
    </source>
</evidence>
<evidence type="ECO:0000256" key="9">
    <source>
        <dbReference type="ARBA" id="ARBA00031306"/>
    </source>
</evidence>
<dbReference type="Proteomes" id="UP000429211">
    <property type="component" value="Unassembled WGS sequence"/>
</dbReference>
<comment type="caution">
    <text evidence="11">The sequence shown here is derived from an EMBL/GenBank/DDBJ whole genome shotgun (WGS) entry which is preliminary data.</text>
</comment>
<gene>
    <name evidence="11" type="ORF">GBB04_04505</name>
</gene>
<dbReference type="GO" id="GO:0046872">
    <property type="term" value="F:metal ion binding"/>
    <property type="evidence" value="ECO:0007669"/>
    <property type="project" value="UniProtKB-KW"/>
</dbReference>
<organism evidence="11 12">
    <name type="scientific">Bifidobacterium dentium</name>
    <dbReference type="NCBI Taxonomy" id="1689"/>
    <lineage>
        <taxon>Bacteria</taxon>
        <taxon>Bacillati</taxon>
        <taxon>Actinomycetota</taxon>
        <taxon>Actinomycetes</taxon>
        <taxon>Bifidobacteriales</taxon>
        <taxon>Bifidobacteriaceae</taxon>
        <taxon>Bifidobacterium</taxon>
    </lineage>
</organism>
<keyword evidence="8" id="KW-0460">Magnesium</keyword>
<dbReference type="PANTHER" id="PTHR30040:SF2">
    <property type="entry name" value="FAD:PROTEIN FMN TRANSFERASE"/>
    <property type="match status" value="1"/>
</dbReference>
<evidence type="ECO:0000256" key="4">
    <source>
        <dbReference type="ARBA" id="ARBA00022630"/>
    </source>
</evidence>
<evidence type="ECO:0000256" key="5">
    <source>
        <dbReference type="ARBA" id="ARBA00022679"/>
    </source>
</evidence>
<dbReference type="Gene3D" id="3.10.520.10">
    <property type="entry name" value="ApbE-like domains"/>
    <property type="match status" value="1"/>
</dbReference>
<dbReference type="SUPFAM" id="SSF143631">
    <property type="entry name" value="ApbE-like"/>
    <property type="match status" value="1"/>
</dbReference>
<evidence type="ECO:0000256" key="7">
    <source>
        <dbReference type="ARBA" id="ARBA00022827"/>
    </source>
</evidence>
<reference evidence="11 12" key="1">
    <citation type="journal article" date="2019" name="Nat. Med.">
        <title>A library of human gut bacterial isolates paired with longitudinal multiomics data enables mechanistic microbiome research.</title>
        <authorList>
            <person name="Poyet M."/>
            <person name="Groussin M."/>
            <person name="Gibbons S.M."/>
            <person name="Avila-Pacheco J."/>
            <person name="Jiang X."/>
            <person name="Kearney S.M."/>
            <person name="Perrotta A.R."/>
            <person name="Berdy B."/>
            <person name="Zhao S."/>
            <person name="Lieberman T.D."/>
            <person name="Swanson P.K."/>
            <person name="Smith M."/>
            <person name="Roesemann S."/>
            <person name="Alexander J.E."/>
            <person name="Rich S.A."/>
            <person name="Livny J."/>
            <person name="Vlamakis H."/>
            <person name="Clish C."/>
            <person name="Bullock K."/>
            <person name="Deik A."/>
            <person name="Scott J."/>
            <person name="Pierce K.A."/>
            <person name="Xavier R.J."/>
            <person name="Alm E.J."/>
        </authorList>
    </citation>
    <scope>NUCLEOTIDE SEQUENCE [LARGE SCALE GENOMIC DNA]</scope>
    <source>
        <strain evidence="11 12">BIOML-A2</strain>
    </source>
</reference>
<comment type="cofactor">
    <cofactor evidence="1">
        <name>Mg(2+)</name>
        <dbReference type="ChEBI" id="CHEBI:18420"/>
    </cofactor>
</comment>
<dbReference type="InterPro" id="IPR003374">
    <property type="entry name" value="ApbE-like_sf"/>
</dbReference>
<dbReference type="Pfam" id="PF02424">
    <property type="entry name" value="ApbE"/>
    <property type="match status" value="1"/>
</dbReference>
<evidence type="ECO:0000256" key="3">
    <source>
        <dbReference type="ARBA" id="ARBA00016337"/>
    </source>
</evidence>
<proteinExistence type="predicted"/>
<keyword evidence="5 11" id="KW-0808">Transferase</keyword>
<dbReference type="RefSeq" id="WP_129879513.1">
    <property type="nucleotide sequence ID" value="NZ_CACRSP010000009.1"/>
</dbReference>